<evidence type="ECO:0000313" key="2">
    <source>
        <dbReference type="Proteomes" id="UP001205337"/>
    </source>
</evidence>
<name>A0ABT1ZBD3_9MICO</name>
<evidence type="ECO:0000313" key="1">
    <source>
        <dbReference type="EMBL" id="MCS0498003.1"/>
    </source>
</evidence>
<accession>A0ABT1ZBD3</accession>
<dbReference type="Proteomes" id="UP001205337">
    <property type="component" value="Unassembled WGS sequence"/>
</dbReference>
<keyword evidence="2" id="KW-1185">Reference proteome</keyword>
<protein>
    <submittedName>
        <fullName evidence="1">Tryptophan synthase subunit alpha</fullName>
    </submittedName>
</protein>
<proteinExistence type="predicted"/>
<gene>
    <name evidence="1" type="ORF">NUH29_00360</name>
</gene>
<dbReference type="EMBL" id="JANTHX010000002">
    <property type="protein sequence ID" value="MCS0498003.1"/>
    <property type="molecule type" value="Genomic_DNA"/>
</dbReference>
<sequence>MSSRDETGVRRRASLEVLRAEAGDELAVVVFERLRAGEDPWEFMQELPSVDELVVLTLRAELIRSDYDRRPSAEVDYRMLRQIALAYPALSSTVWSMLDAEPTRRRTA</sequence>
<dbReference type="RefSeq" id="WP_258796881.1">
    <property type="nucleotide sequence ID" value="NZ_JANTHX010000002.1"/>
</dbReference>
<comment type="caution">
    <text evidence="1">The sequence shown here is derived from an EMBL/GenBank/DDBJ whole genome shotgun (WGS) entry which is preliminary data.</text>
</comment>
<reference evidence="1 2" key="1">
    <citation type="submission" date="2022-08" db="EMBL/GenBank/DDBJ databases">
        <authorList>
            <person name="Li F."/>
        </authorList>
    </citation>
    <scope>NUCLEOTIDE SEQUENCE [LARGE SCALE GENOMIC DNA]</scope>
    <source>
        <strain evidence="1 2">10F1B-8-1</strain>
    </source>
</reference>
<organism evidence="1 2">
    <name type="scientific">Protaetiibacter mangrovi</name>
    <dbReference type="NCBI Taxonomy" id="2970926"/>
    <lineage>
        <taxon>Bacteria</taxon>
        <taxon>Bacillati</taxon>
        <taxon>Actinomycetota</taxon>
        <taxon>Actinomycetes</taxon>
        <taxon>Micrococcales</taxon>
        <taxon>Microbacteriaceae</taxon>
        <taxon>Protaetiibacter</taxon>
    </lineage>
</organism>